<evidence type="ECO:0000256" key="1">
    <source>
        <dbReference type="SAM" id="Phobius"/>
    </source>
</evidence>
<dbReference type="OrthoDB" id="10051416at2759"/>
<proteinExistence type="predicted"/>
<evidence type="ECO:0000313" key="4">
    <source>
        <dbReference type="Proteomes" id="UP000326759"/>
    </source>
</evidence>
<dbReference type="PANTHER" id="PTHR31640">
    <property type="entry name" value="TRANSMEMBRANE PROTEIN KIAA1109"/>
    <property type="match status" value="1"/>
</dbReference>
<keyword evidence="1" id="KW-0472">Membrane</keyword>
<keyword evidence="1" id="KW-0812">Transmembrane</keyword>
<dbReference type="PANTHER" id="PTHR31640:SF1">
    <property type="entry name" value="BRIDGE-LIKE LIPID TRANSFER PROTEIN FAMILY MEMBER 1"/>
    <property type="match status" value="1"/>
</dbReference>
<dbReference type="GO" id="GO:0048488">
    <property type="term" value="P:synaptic vesicle endocytosis"/>
    <property type="evidence" value="ECO:0007669"/>
    <property type="project" value="TreeGrafter"/>
</dbReference>
<gene>
    <name evidence="3" type="ORF">Anas_05154</name>
</gene>
<dbReference type="InterPro" id="IPR033616">
    <property type="entry name" value="BLTP1"/>
</dbReference>
<feature type="domain" description="Bridge-like lipid transfer protein family member 1 N-terminal" evidence="2">
    <location>
        <begin position="66"/>
        <end position="583"/>
    </location>
</feature>
<keyword evidence="1" id="KW-1133">Transmembrane helix</keyword>
<dbReference type="InterPro" id="IPR047104">
    <property type="entry name" value="BLTP1_N"/>
</dbReference>
<dbReference type="EMBL" id="SEYY01021181">
    <property type="protein sequence ID" value="KAB7496625.1"/>
    <property type="molecule type" value="Genomic_DNA"/>
</dbReference>
<protein>
    <recommendedName>
        <fullName evidence="2">Bridge-like lipid transfer protein family member 1 N-terminal domain-containing protein</fullName>
    </recommendedName>
</protein>
<reference evidence="3 4" key="1">
    <citation type="journal article" date="2019" name="PLoS Biol.">
        <title>Sex chromosomes control vertical transmission of feminizing Wolbachia symbionts in an isopod.</title>
        <authorList>
            <person name="Becking T."/>
            <person name="Chebbi M.A."/>
            <person name="Giraud I."/>
            <person name="Moumen B."/>
            <person name="Laverre T."/>
            <person name="Caubet Y."/>
            <person name="Peccoud J."/>
            <person name="Gilbert C."/>
            <person name="Cordaux R."/>
        </authorList>
    </citation>
    <scope>NUCLEOTIDE SEQUENCE [LARGE SCALE GENOMIC DNA]</scope>
    <source>
        <strain evidence="3">ANa2</strain>
        <tissue evidence="3">Whole body excluding digestive tract and cuticle</tissue>
    </source>
</reference>
<accession>A0A5N5SR45</accession>
<keyword evidence="4" id="KW-1185">Reference proteome</keyword>
<comment type="caution">
    <text evidence="3">The sequence shown here is derived from an EMBL/GenBank/DDBJ whole genome shotgun (WGS) entry which is preliminary data.</text>
</comment>
<evidence type="ECO:0000259" key="2">
    <source>
        <dbReference type="Pfam" id="PF20413"/>
    </source>
</evidence>
<organism evidence="3 4">
    <name type="scientific">Armadillidium nasatum</name>
    <dbReference type="NCBI Taxonomy" id="96803"/>
    <lineage>
        <taxon>Eukaryota</taxon>
        <taxon>Metazoa</taxon>
        <taxon>Ecdysozoa</taxon>
        <taxon>Arthropoda</taxon>
        <taxon>Crustacea</taxon>
        <taxon>Multicrustacea</taxon>
        <taxon>Malacostraca</taxon>
        <taxon>Eumalacostraca</taxon>
        <taxon>Peracarida</taxon>
        <taxon>Isopoda</taxon>
        <taxon>Oniscidea</taxon>
        <taxon>Crinocheta</taxon>
        <taxon>Armadillidiidae</taxon>
        <taxon>Armadillidium</taxon>
    </lineage>
</organism>
<name>A0A5N5SR45_9CRUS</name>
<dbReference type="Pfam" id="PF20413">
    <property type="entry name" value="BLTP1_N"/>
    <property type="match status" value="1"/>
</dbReference>
<evidence type="ECO:0000313" key="3">
    <source>
        <dbReference type="EMBL" id="KAB7496625.1"/>
    </source>
</evidence>
<dbReference type="Proteomes" id="UP000326759">
    <property type="component" value="Unassembled WGS sequence"/>
</dbReference>
<feature type="transmembrane region" description="Helical" evidence="1">
    <location>
        <begin position="71"/>
        <end position="89"/>
    </location>
</feature>
<dbReference type="AlphaFoldDB" id="A0A5N5SR45"/>
<dbReference type="GO" id="GO:0098793">
    <property type="term" value="C:presynapse"/>
    <property type="evidence" value="ECO:0007669"/>
    <property type="project" value="GOC"/>
</dbReference>
<sequence>MEDLNDFTTFYPEENEAFSSNGATETILMDFEPDPGLILEADNATKSNIFKNFKKFAKEIADEIKNDPNHGYLLLSLVIAMIWAIYIILYNSRVLGHILTVVLRKFIKKGDIKIGSISISLLWGKLMFRDIVYVTEDYSFRVVDAIVQFHYWVPYMKKELHEDMSKSDHRLWVELNGPELHVYNRSEVYSKLEELFGLDPQMIPKSSKADVESLSNKDIPVATEDKPLKDMSFWSSWRDLIPVIKVDLNYARFVFGNHLVPSTLLFTMDKAECVYSTKPPACSLDFFMHVVKAKSENFRAILAPSPKYTGILDEPPRFMGEGFVVMSSSKILFYYYMDEAGFVPGNNPDLLIENSDENAPPPIWGLDIKCEKGTNLSYGPWADRQREQLFKFFFPQDYQKMVVTKKGKPGSLRFAHQFDVRLTILTEATIDILFSKEKETNAVHMTVQKGSYYEMTIPWIVKKDGYSIRILGQFLYLDASTSLQYRNLIEAESFKYEVNVKYPLIWNRHQSWDLQFHGSKVSYHFLYAHKHFFHDLIDDWSSKSHPDMLHFVPYTWYFTFAFKQFEFITLANEYNWIDCSSQHLANGL</sequence>